<dbReference type="AlphaFoldDB" id="H3KCD7"/>
<protein>
    <submittedName>
        <fullName evidence="1">Uncharacterized protein</fullName>
    </submittedName>
</protein>
<keyword evidence="2" id="KW-1185">Reference proteome</keyword>
<evidence type="ECO:0000313" key="2">
    <source>
        <dbReference type="Proteomes" id="UP000004956"/>
    </source>
</evidence>
<dbReference type="Proteomes" id="UP000004956">
    <property type="component" value="Unassembled WGS sequence"/>
</dbReference>
<evidence type="ECO:0000313" key="1">
    <source>
        <dbReference type="EMBL" id="EHY32247.1"/>
    </source>
</evidence>
<accession>H3KCD7</accession>
<dbReference type="HOGENOM" id="CLU_2902604_0_0_4"/>
<name>H3KCD7_9BURK</name>
<reference evidence="1 2" key="1">
    <citation type="submission" date="2011-11" db="EMBL/GenBank/DDBJ databases">
        <authorList>
            <person name="Weinstock G."/>
            <person name="Sodergren E."/>
            <person name="Clifton S."/>
            <person name="Fulton L."/>
            <person name="Fulton B."/>
            <person name="Courtney L."/>
            <person name="Fronick C."/>
            <person name="Harrison M."/>
            <person name="Strong C."/>
            <person name="Farmer C."/>
            <person name="Delahaunty K."/>
            <person name="Markovic C."/>
            <person name="Hall O."/>
            <person name="Minx P."/>
            <person name="Tomlinson C."/>
            <person name="Mitreva M."/>
            <person name="Hou S."/>
            <person name="Chen J."/>
            <person name="Wollam A."/>
            <person name="Pepin K.H."/>
            <person name="Johnson M."/>
            <person name="Bhonagiri V."/>
            <person name="Zhang X."/>
            <person name="Suruliraj S."/>
            <person name="Warren W."/>
            <person name="Chinwalla A."/>
            <person name="Mardis E.R."/>
            <person name="Wilson R.K."/>
        </authorList>
    </citation>
    <scope>NUCLEOTIDE SEQUENCE [LARGE SCALE GENOMIC DNA]</scope>
    <source>
        <strain evidence="1 2">YIT 11816</strain>
    </source>
</reference>
<comment type="caution">
    <text evidence="1">The sequence shown here is derived from an EMBL/GenBank/DDBJ whole genome shotgun (WGS) entry which is preliminary data.</text>
</comment>
<proteinExistence type="predicted"/>
<dbReference type="PATRIC" id="fig|762967.3.peg.326"/>
<sequence>MRQWIKAERSTKTLWNAREIKGEQSPLPLRCAVSSRINYRVNPRWRKGALPERDGGARSTRL</sequence>
<organism evidence="1 2">
    <name type="scientific">Sutterella parvirubra YIT 11816</name>
    <dbReference type="NCBI Taxonomy" id="762967"/>
    <lineage>
        <taxon>Bacteria</taxon>
        <taxon>Pseudomonadati</taxon>
        <taxon>Pseudomonadota</taxon>
        <taxon>Betaproteobacteria</taxon>
        <taxon>Burkholderiales</taxon>
        <taxon>Sutterellaceae</taxon>
        <taxon>Sutterella</taxon>
    </lineage>
</organism>
<gene>
    <name evidence="1" type="ORF">HMPREF9440_00389</name>
</gene>
<dbReference type="EMBL" id="AFBQ01000043">
    <property type="protein sequence ID" value="EHY32247.1"/>
    <property type="molecule type" value="Genomic_DNA"/>
</dbReference>